<dbReference type="AlphaFoldDB" id="A0AAF3EMM5"/>
<dbReference type="GO" id="GO:0006357">
    <property type="term" value="P:regulation of transcription by RNA polymerase II"/>
    <property type="evidence" value="ECO:0007669"/>
    <property type="project" value="TreeGrafter"/>
</dbReference>
<keyword evidence="5" id="KW-1185">Reference proteome</keyword>
<dbReference type="InterPro" id="IPR036910">
    <property type="entry name" value="HMG_box_dom_sf"/>
</dbReference>
<dbReference type="PANTHER" id="PTHR48112:SF22">
    <property type="entry name" value="MITOCHONDRIAL TRANSCRIPTION FACTOR A, ISOFORM B"/>
    <property type="match status" value="1"/>
</dbReference>
<feature type="compositionally biased region" description="Low complexity" evidence="3">
    <location>
        <begin position="58"/>
        <end position="69"/>
    </location>
</feature>
<dbReference type="GO" id="GO:0005634">
    <property type="term" value="C:nucleus"/>
    <property type="evidence" value="ECO:0007669"/>
    <property type="project" value="UniProtKB-UniRule"/>
</dbReference>
<dbReference type="Proteomes" id="UP000887575">
    <property type="component" value="Unassembled WGS sequence"/>
</dbReference>
<evidence type="ECO:0000313" key="6">
    <source>
        <dbReference type="WBParaSite" id="MBELARI_LOCUS15292"/>
    </source>
</evidence>
<sequence>MRTRPSEPSTYRLWLTENRPRLTRPGISATEVSKATGAEWKNVTDRSKKQMARPTKGSSSQEVSKVSQKNGGSPPKRNLTAFFIWLAENRARLIETVKPNKVLKAAGAEWKKLENKSVWEEKAKADKERYRKELEAFKGRSTI</sequence>
<keyword evidence="1 2" id="KW-0238">DNA-binding</keyword>
<feature type="DNA-binding region" description="HMG box" evidence="2">
    <location>
        <begin position="75"/>
        <end position="138"/>
    </location>
</feature>
<accession>A0AAF3EMM5</accession>
<name>A0AAF3EMM5_9BILA</name>
<evidence type="ECO:0000259" key="4">
    <source>
        <dbReference type="PROSITE" id="PS50118"/>
    </source>
</evidence>
<dbReference type="SUPFAM" id="SSF47095">
    <property type="entry name" value="HMG-box"/>
    <property type="match status" value="2"/>
</dbReference>
<organism evidence="5 6">
    <name type="scientific">Mesorhabditis belari</name>
    <dbReference type="NCBI Taxonomy" id="2138241"/>
    <lineage>
        <taxon>Eukaryota</taxon>
        <taxon>Metazoa</taxon>
        <taxon>Ecdysozoa</taxon>
        <taxon>Nematoda</taxon>
        <taxon>Chromadorea</taxon>
        <taxon>Rhabditida</taxon>
        <taxon>Rhabditina</taxon>
        <taxon>Rhabditomorpha</taxon>
        <taxon>Rhabditoidea</taxon>
        <taxon>Rhabditidae</taxon>
        <taxon>Mesorhabditinae</taxon>
        <taxon>Mesorhabditis</taxon>
    </lineage>
</organism>
<evidence type="ECO:0000256" key="2">
    <source>
        <dbReference type="PROSITE-ProRule" id="PRU00267"/>
    </source>
</evidence>
<dbReference type="PANTHER" id="PTHR48112">
    <property type="entry name" value="HIGH MOBILITY GROUP PROTEIN DSP1"/>
    <property type="match status" value="1"/>
</dbReference>
<dbReference type="Gene3D" id="1.10.30.10">
    <property type="entry name" value="High mobility group box domain"/>
    <property type="match status" value="2"/>
</dbReference>
<evidence type="ECO:0000256" key="3">
    <source>
        <dbReference type="SAM" id="MobiDB-lite"/>
    </source>
</evidence>
<reference evidence="6" key="1">
    <citation type="submission" date="2024-02" db="UniProtKB">
        <authorList>
            <consortium name="WormBaseParasite"/>
        </authorList>
    </citation>
    <scope>IDENTIFICATION</scope>
</reference>
<feature type="region of interest" description="Disordered" evidence="3">
    <location>
        <begin position="25"/>
        <end position="77"/>
    </location>
</feature>
<proteinExistence type="predicted"/>
<dbReference type="Pfam" id="PF00505">
    <property type="entry name" value="HMG_box"/>
    <property type="match status" value="2"/>
</dbReference>
<dbReference type="WBParaSite" id="MBELARI_LOCUS15292">
    <property type="protein sequence ID" value="MBELARI_LOCUS15292"/>
    <property type="gene ID" value="MBELARI_LOCUS15292"/>
</dbReference>
<dbReference type="SMART" id="SM00398">
    <property type="entry name" value="HMG"/>
    <property type="match status" value="2"/>
</dbReference>
<feature type="DNA-binding region" description="HMG box" evidence="2">
    <location>
        <begin position="4"/>
        <end position="50"/>
    </location>
</feature>
<feature type="domain" description="HMG box" evidence="4">
    <location>
        <begin position="4"/>
        <end position="50"/>
    </location>
</feature>
<evidence type="ECO:0000256" key="1">
    <source>
        <dbReference type="ARBA" id="ARBA00023125"/>
    </source>
</evidence>
<dbReference type="InterPro" id="IPR009071">
    <property type="entry name" value="HMG_box_dom"/>
</dbReference>
<dbReference type="GO" id="GO:0003677">
    <property type="term" value="F:DNA binding"/>
    <property type="evidence" value="ECO:0007669"/>
    <property type="project" value="UniProtKB-UniRule"/>
</dbReference>
<keyword evidence="2" id="KW-0539">Nucleus</keyword>
<feature type="domain" description="HMG box" evidence="4">
    <location>
        <begin position="75"/>
        <end position="138"/>
    </location>
</feature>
<protein>
    <recommendedName>
        <fullName evidence="4">HMG box domain-containing protein</fullName>
    </recommendedName>
</protein>
<dbReference type="PROSITE" id="PS50118">
    <property type="entry name" value="HMG_BOX_2"/>
    <property type="match status" value="2"/>
</dbReference>
<dbReference type="InterPro" id="IPR050342">
    <property type="entry name" value="HMGB"/>
</dbReference>
<evidence type="ECO:0000313" key="5">
    <source>
        <dbReference type="Proteomes" id="UP000887575"/>
    </source>
</evidence>